<dbReference type="Proteomes" id="UP001165653">
    <property type="component" value="Unassembled WGS sequence"/>
</dbReference>
<evidence type="ECO:0000256" key="1">
    <source>
        <dbReference type="SAM" id="Phobius"/>
    </source>
</evidence>
<feature type="transmembrane region" description="Helical" evidence="1">
    <location>
        <begin position="12"/>
        <end position="32"/>
    </location>
</feature>
<accession>A0ABT3G0R8</accession>
<keyword evidence="1" id="KW-1133">Transmembrane helix</keyword>
<keyword evidence="1" id="KW-0472">Membrane</keyword>
<organism evidence="2 3">
    <name type="scientific">Luteolibacter rhizosphaerae</name>
    <dbReference type="NCBI Taxonomy" id="2989719"/>
    <lineage>
        <taxon>Bacteria</taxon>
        <taxon>Pseudomonadati</taxon>
        <taxon>Verrucomicrobiota</taxon>
        <taxon>Verrucomicrobiia</taxon>
        <taxon>Verrucomicrobiales</taxon>
        <taxon>Verrucomicrobiaceae</taxon>
        <taxon>Luteolibacter</taxon>
    </lineage>
</organism>
<sequence>MKLGDDLKSPVALRLKGWLFLILGLAAAGLLMVEDFSWPRLGLLTIAVWGFCRFYYFLFHVLQGYAGRDRPYAGVLDAMGWALRGREGKGQEKS</sequence>
<name>A0ABT3G0R8_9BACT</name>
<gene>
    <name evidence="2" type="ORF">OJ996_07550</name>
</gene>
<proteinExistence type="predicted"/>
<dbReference type="RefSeq" id="WP_264512858.1">
    <property type="nucleotide sequence ID" value="NZ_JAPDDR010000003.1"/>
</dbReference>
<comment type="caution">
    <text evidence="2">The sequence shown here is derived from an EMBL/GenBank/DDBJ whole genome shotgun (WGS) entry which is preliminary data.</text>
</comment>
<protein>
    <submittedName>
        <fullName evidence="2">Uncharacterized protein</fullName>
    </submittedName>
</protein>
<evidence type="ECO:0000313" key="2">
    <source>
        <dbReference type="EMBL" id="MCW1913422.1"/>
    </source>
</evidence>
<dbReference type="EMBL" id="JAPDDR010000003">
    <property type="protein sequence ID" value="MCW1913422.1"/>
    <property type="molecule type" value="Genomic_DNA"/>
</dbReference>
<evidence type="ECO:0000313" key="3">
    <source>
        <dbReference type="Proteomes" id="UP001165653"/>
    </source>
</evidence>
<feature type="transmembrane region" description="Helical" evidence="1">
    <location>
        <begin position="38"/>
        <end position="58"/>
    </location>
</feature>
<reference evidence="2" key="1">
    <citation type="submission" date="2022-10" db="EMBL/GenBank/DDBJ databases">
        <title>Luteolibacter sp. GHJ8, whole genome shotgun sequencing project.</title>
        <authorList>
            <person name="Zhao G."/>
            <person name="Shen L."/>
        </authorList>
    </citation>
    <scope>NUCLEOTIDE SEQUENCE</scope>
    <source>
        <strain evidence="2">GHJ8</strain>
    </source>
</reference>
<keyword evidence="1" id="KW-0812">Transmembrane</keyword>
<keyword evidence="3" id="KW-1185">Reference proteome</keyword>